<accession>A0A7N0VC55</accession>
<evidence type="ECO:0000313" key="2">
    <source>
        <dbReference type="Proteomes" id="UP000594263"/>
    </source>
</evidence>
<dbReference type="Proteomes" id="UP000594263">
    <property type="component" value="Unplaced"/>
</dbReference>
<dbReference type="EnsemblPlants" id="Kaladp0538s0010.1.v1.1">
    <property type="protein sequence ID" value="Kaladp0538s0010.1.v1.1.CDS.1"/>
    <property type="gene ID" value="Kaladp0538s0010.v1.1"/>
</dbReference>
<name>A0A7N0VC55_KALFE</name>
<proteinExistence type="predicted"/>
<dbReference type="AlphaFoldDB" id="A0A7N0VC55"/>
<dbReference type="Gramene" id="Kaladp0538s0010.1.v1.1">
    <property type="protein sequence ID" value="Kaladp0538s0010.1.v1.1.CDS.1"/>
    <property type="gene ID" value="Kaladp0538s0010.v1.1"/>
</dbReference>
<reference evidence="1" key="1">
    <citation type="submission" date="2021-01" db="UniProtKB">
        <authorList>
            <consortium name="EnsemblPlants"/>
        </authorList>
    </citation>
    <scope>IDENTIFICATION</scope>
</reference>
<evidence type="ECO:0000313" key="1">
    <source>
        <dbReference type="EnsemblPlants" id="Kaladp0538s0010.1.v1.1.CDS.1"/>
    </source>
</evidence>
<protein>
    <submittedName>
        <fullName evidence="1">Uncharacterized protein</fullName>
    </submittedName>
</protein>
<sequence>MMVPRRRICEADKDENLLASESNPTFTLVHVRTAGNFHHHRHLLCFNCYFHARQLIDKISQSVCTSRLLTKISFCSFSM</sequence>
<organism evidence="1 2">
    <name type="scientific">Kalanchoe fedtschenkoi</name>
    <name type="common">Lavender scallops</name>
    <name type="synonym">South American air plant</name>
    <dbReference type="NCBI Taxonomy" id="63787"/>
    <lineage>
        <taxon>Eukaryota</taxon>
        <taxon>Viridiplantae</taxon>
        <taxon>Streptophyta</taxon>
        <taxon>Embryophyta</taxon>
        <taxon>Tracheophyta</taxon>
        <taxon>Spermatophyta</taxon>
        <taxon>Magnoliopsida</taxon>
        <taxon>eudicotyledons</taxon>
        <taxon>Gunneridae</taxon>
        <taxon>Pentapetalae</taxon>
        <taxon>Saxifragales</taxon>
        <taxon>Crassulaceae</taxon>
        <taxon>Kalanchoe</taxon>
    </lineage>
</organism>
<keyword evidence="2" id="KW-1185">Reference proteome</keyword>